<reference evidence="1 2" key="1">
    <citation type="submission" date="2020-01" db="EMBL/GenBank/DDBJ databases">
        <title>Kibdelosporangium persica a novel Actinomycetes from a hot desert in Iran.</title>
        <authorList>
            <person name="Safaei N."/>
            <person name="Zaburannyi N."/>
            <person name="Mueller R."/>
            <person name="Wink J."/>
        </authorList>
    </citation>
    <scope>NUCLEOTIDE SEQUENCE [LARGE SCALE GENOMIC DNA]</scope>
    <source>
        <strain evidence="1 2">4NS15</strain>
    </source>
</reference>
<evidence type="ECO:0000313" key="2">
    <source>
        <dbReference type="Proteomes" id="UP000763557"/>
    </source>
</evidence>
<proteinExistence type="predicted"/>
<accession>A0ABX2F6E4</accession>
<gene>
    <name evidence="1" type="ORF">GC106_35830</name>
</gene>
<evidence type="ECO:0000313" key="1">
    <source>
        <dbReference type="EMBL" id="NRN66360.1"/>
    </source>
</evidence>
<sequence length="266" mass="29432">MRAISSVTSEQQAERIRRYYEEKSRTRPRKGGSWTGLSHEEVVERVLNEFDEPGVPGAQRDYMRAAAGVLRDLAAIGLPVLAVQDLYQLRLNFGPPIGSKPIDYRAAVPVLLDWITKVDYPPLAHDILHAVSPGFAKKQARPVLLRLFTRPPAGSPFTLDNLRASLGISLGDFADPSVADEYIALALDRGHGEARSGIVQKLPKTKDERVPEVLLSLMDDSAVAPFAIQALGRIKYAPAKPHLERALDSEDWNVRTQAKKALKRLD</sequence>
<dbReference type="InterPro" id="IPR016024">
    <property type="entry name" value="ARM-type_fold"/>
</dbReference>
<keyword evidence="2" id="KW-1185">Reference proteome</keyword>
<name>A0ABX2F6E4_9PSEU</name>
<dbReference type="SUPFAM" id="SSF48371">
    <property type="entry name" value="ARM repeat"/>
    <property type="match status" value="1"/>
</dbReference>
<dbReference type="Proteomes" id="UP000763557">
    <property type="component" value="Unassembled WGS sequence"/>
</dbReference>
<dbReference type="InterPro" id="IPR011989">
    <property type="entry name" value="ARM-like"/>
</dbReference>
<dbReference type="Gene3D" id="1.25.10.10">
    <property type="entry name" value="Leucine-rich Repeat Variant"/>
    <property type="match status" value="1"/>
</dbReference>
<dbReference type="EMBL" id="JAAATY010000009">
    <property type="protein sequence ID" value="NRN66360.1"/>
    <property type="molecule type" value="Genomic_DNA"/>
</dbReference>
<organism evidence="1 2">
    <name type="scientific">Kibdelosporangium persicum</name>
    <dbReference type="NCBI Taxonomy" id="2698649"/>
    <lineage>
        <taxon>Bacteria</taxon>
        <taxon>Bacillati</taxon>
        <taxon>Actinomycetota</taxon>
        <taxon>Actinomycetes</taxon>
        <taxon>Pseudonocardiales</taxon>
        <taxon>Pseudonocardiaceae</taxon>
        <taxon>Kibdelosporangium</taxon>
    </lineage>
</organism>
<protein>
    <submittedName>
        <fullName evidence="1">HEAT repeat domain-containing protein</fullName>
    </submittedName>
</protein>
<comment type="caution">
    <text evidence="1">The sequence shown here is derived from an EMBL/GenBank/DDBJ whole genome shotgun (WGS) entry which is preliminary data.</text>
</comment>